<sequence length="329" mass="38239">MFENSDIDKLTFEEIPLDRDCYLMSEIYMKEFDEALEKMLRGEECSPYKVGYVSQVSVRKINNASLELSWYPNTYTRFHEVSVTLPKDMVRTSLDCWKYDIKPYIFVDHEWLEHLHVREYSVFALVDAIGVKNAIRDNALSKEKLISLREKIDELAERHTDISFISFADSLILKSNWDVGYFHKGIKCSYSPEMLLHVIKEIDLIYQTILDLKIYAVLTQGSNEYFGESLLHISKTKNHVCLNSLGVPFAELLAIESAAKKAIKSGEHPPMQLYIDEQFYHSLKFKFEFEKSAKPKNAYVAIMKSHQPSYFYSTCDTLIANLDNKPDEN</sequence>
<accession>A0ABY1QX23</accession>
<proteinExistence type="predicted"/>
<dbReference type="RefSeq" id="WP_283445431.1">
    <property type="nucleotide sequence ID" value="NZ_FXUL01000034.1"/>
</dbReference>
<organism evidence="1 2">
    <name type="scientific">Noviherbaspirillum suwonense</name>
    <dbReference type="NCBI Taxonomy" id="1224511"/>
    <lineage>
        <taxon>Bacteria</taxon>
        <taxon>Pseudomonadati</taxon>
        <taxon>Pseudomonadota</taxon>
        <taxon>Betaproteobacteria</taxon>
        <taxon>Burkholderiales</taxon>
        <taxon>Oxalobacteraceae</taxon>
        <taxon>Noviherbaspirillum</taxon>
    </lineage>
</organism>
<keyword evidence="2" id="KW-1185">Reference proteome</keyword>
<evidence type="ECO:0000313" key="2">
    <source>
        <dbReference type="Proteomes" id="UP001158049"/>
    </source>
</evidence>
<reference evidence="1 2" key="1">
    <citation type="submission" date="2017-05" db="EMBL/GenBank/DDBJ databases">
        <authorList>
            <person name="Varghese N."/>
            <person name="Submissions S."/>
        </authorList>
    </citation>
    <scope>NUCLEOTIDE SEQUENCE [LARGE SCALE GENOMIC DNA]</scope>
    <source>
        <strain evidence="1 2">DSM 26001</strain>
    </source>
</reference>
<gene>
    <name evidence="1" type="ORF">SAMN06295970_13440</name>
</gene>
<dbReference type="EMBL" id="FXUL01000034">
    <property type="protein sequence ID" value="SMP80196.1"/>
    <property type="molecule type" value="Genomic_DNA"/>
</dbReference>
<name>A0ABY1QX23_9BURK</name>
<comment type="caution">
    <text evidence="1">The sequence shown here is derived from an EMBL/GenBank/DDBJ whole genome shotgun (WGS) entry which is preliminary data.</text>
</comment>
<dbReference type="Proteomes" id="UP001158049">
    <property type="component" value="Unassembled WGS sequence"/>
</dbReference>
<evidence type="ECO:0000313" key="1">
    <source>
        <dbReference type="EMBL" id="SMP80196.1"/>
    </source>
</evidence>
<protein>
    <submittedName>
        <fullName evidence="1">Uncharacterized protein</fullName>
    </submittedName>
</protein>